<dbReference type="InterPro" id="IPR036259">
    <property type="entry name" value="MFS_trans_sf"/>
</dbReference>
<feature type="domain" description="Major facilitator superfamily (MFS) profile" evidence="8">
    <location>
        <begin position="20"/>
        <end position="491"/>
    </location>
</feature>
<keyword evidence="4 7" id="KW-1133">Transmembrane helix</keyword>
<dbReference type="PROSITE" id="PS50850">
    <property type="entry name" value="MFS"/>
    <property type="match status" value="1"/>
</dbReference>
<dbReference type="EMBL" id="JAPEUV010000159">
    <property type="protein sequence ID" value="KAJ4331191.1"/>
    <property type="molecule type" value="Genomic_DNA"/>
</dbReference>
<evidence type="ECO:0000256" key="1">
    <source>
        <dbReference type="ARBA" id="ARBA00004141"/>
    </source>
</evidence>
<evidence type="ECO:0000256" key="3">
    <source>
        <dbReference type="ARBA" id="ARBA00022692"/>
    </source>
</evidence>
<proteinExistence type="predicted"/>
<feature type="transmembrane region" description="Helical" evidence="7">
    <location>
        <begin position="18"/>
        <end position="41"/>
    </location>
</feature>
<feature type="transmembrane region" description="Helical" evidence="7">
    <location>
        <begin position="287"/>
        <end position="305"/>
    </location>
</feature>
<evidence type="ECO:0000256" key="5">
    <source>
        <dbReference type="ARBA" id="ARBA00023136"/>
    </source>
</evidence>
<keyword evidence="5 7" id="KW-0472">Membrane</keyword>
<dbReference type="InterPro" id="IPR050930">
    <property type="entry name" value="MFS_Vesicular_Transporter"/>
</dbReference>
<dbReference type="InterPro" id="IPR011701">
    <property type="entry name" value="MFS"/>
</dbReference>
<evidence type="ECO:0000313" key="9">
    <source>
        <dbReference type="EMBL" id="KAJ4331191.1"/>
    </source>
</evidence>
<feature type="transmembrane region" description="Helical" evidence="7">
    <location>
        <begin position="325"/>
        <end position="346"/>
    </location>
</feature>
<dbReference type="InterPro" id="IPR020846">
    <property type="entry name" value="MFS_dom"/>
</dbReference>
<evidence type="ECO:0000313" key="10">
    <source>
        <dbReference type="Proteomes" id="UP001140562"/>
    </source>
</evidence>
<keyword evidence="2" id="KW-0813">Transport</keyword>
<keyword evidence="3 7" id="KW-0812">Transmembrane</keyword>
<protein>
    <recommendedName>
        <fullName evidence="8">Major facilitator superfamily (MFS) profile domain-containing protein</fullName>
    </recommendedName>
</protein>
<name>A0A9W8WRB2_9PLEO</name>
<dbReference type="GO" id="GO:0016020">
    <property type="term" value="C:membrane"/>
    <property type="evidence" value="ECO:0007669"/>
    <property type="project" value="UniProtKB-SubCell"/>
</dbReference>
<gene>
    <name evidence="9" type="ORF">N0V87_009368</name>
</gene>
<feature type="transmembrane region" description="Helical" evidence="7">
    <location>
        <begin position="61"/>
        <end position="82"/>
    </location>
</feature>
<dbReference type="Pfam" id="PF07690">
    <property type="entry name" value="MFS_1"/>
    <property type="match status" value="1"/>
</dbReference>
<organism evidence="9 10">
    <name type="scientific">Didymella glomerata</name>
    <dbReference type="NCBI Taxonomy" id="749621"/>
    <lineage>
        <taxon>Eukaryota</taxon>
        <taxon>Fungi</taxon>
        <taxon>Dikarya</taxon>
        <taxon>Ascomycota</taxon>
        <taxon>Pezizomycotina</taxon>
        <taxon>Dothideomycetes</taxon>
        <taxon>Pleosporomycetidae</taxon>
        <taxon>Pleosporales</taxon>
        <taxon>Pleosporineae</taxon>
        <taxon>Didymellaceae</taxon>
        <taxon>Didymella</taxon>
    </lineage>
</organism>
<dbReference type="CDD" id="cd17325">
    <property type="entry name" value="MFS_MdtG_SLC18_like"/>
    <property type="match status" value="1"/>
</dbReference>
<comment type="caution">
    <text evidence="9">The sequence shown here is derived from an EMBL/GenBank/DDBJ whole genome shotgun (WGS) entry which is preliminary data.</text>
</comment>
<dbReference type="AlphaFoldDB" id="A0A9W8WRB2"/>
<feature type="transmembrane region" description="Helical" evidence="7">
    <location>
        <begin position="198"/>
        <end position="217"/>
    </location>
</feature>
<evidence type="ECO:0000256" key="4">
    <source>
        <dbReference type="ARBA" id="ARBA00022989"/>
    </source>
</evidence>
<dbReference type="PANTHER" id="PTHR23506:SF37">
    <property type="entry name" value="MAJOR FACILITATOR SUPERFAMILY (MFS) PROFILE DOMAIN-CONTAINING PROTEIN"/>
    <property type="match status" value="1"/>
</dbReference>
<feature type="transmembrane region" description="Helical" evidence="7">
    <location>
        <begin position="169"/>
        <end position="192"/>
    </location>
</feature>
<dbReference type="OrthoDB" id="5086884at2759"/>
<dbReference type="Proteomes" id="UP001140562">
    <property type="component" value="Unassembled WGS sequence"/>
</dbReference>
<feature type="transmembrane region" description="Helical" evidence="7">
    <location>
        <begin position="136"/>
        <end position="157"/>
    </location>
</feature>
<dbReference type="GO" id="GO:0022857">
    <property type="term" value="F:transmembrane transporter activity"/>
    <property type="evidence" value="ECO:0007669"/>
    <property type="project" value="InterPro"/>
</dbReference>
<feature type="transmembrane region" description="Helical" evidence="7">
    <location>
        <begin position="94"/>
        <end position="124"/>
    </location>
</feature>
<sequence>MFNSDKPPLGLKWRSNTLFVTTTVGMGAFTDLFLYGLIVPVLPFLLKDRVSLPDSQIQSTISMLLAVYAAASCLTSPIAGVLADKFAKSRQVPFTVSLVMLVVATVMFAFGQTIGVLIVARVLQGASAGKGLSSRALTLCGLIGIGVVWTLGLAIIVETVGQENLGKTMGTVFSFISVAGLFSPICGGLLYAKTGYNGVFGVGIGLVAIDFILRILMIEKRVRDKYLPASDNATEQSNDANEAGDSEQTPLLPDSNAHDIDERYHLTPPKNRFTRTLPILLLLRDPGLLTAILIAFMQAALLGSFDATVPLVAESSFGFDSLKAGLLFLPLGGADFFLGPVFGWAVDRYGPRLFSVIGFAFLVPTLVLLRLPVESSIVEKLDNGHLIALYASVLALNGAGLAIIGSPSIVEAGRLVENYSKANKDIFSEGAPWAQLYGINSMVFSGGLTVGPLVAGTLREKIGYGNMNVVLAGACAVTAALAALFIGRKEGDQADGE</sequence>
<feature type="compositionally biased region" description="Polar residues" evidence="6">
    <location>
        <begin position="231"/>
        <end position="240"/>
    </location>
</feature>
<accession>A0A9W8WRB2</accession>
<feature type="transmembrane region" description="Helical" evidence="7">
    <location>
        <begin position="469"/>
        <end position="487"/>
    </location>
</feature>
<dbReference type="Gene3D" id="1.20.1250.20">
    <property type="entry name" value="MFS general substrate transporter like domains"/>
    <property type="match status" value="1"/>
</dbReference>
<feature type="transmembrane region" description="Helical" evidence="7">
    <location>
        <begin position="353"/>
        <end position="373"/>
    </location>
</feature>
<feature type="transmembrane region" description="Helical" evidence="7">
    <location>
        <begin position="385"/>
        <end position="404"/>
    </location>
</feature>
<comment type="subcellular location">
    <subcellularLocation>
        <location evidence="1">Membrane</location>
        <topology evidence="1">Multi-pass membrane protein</topology>
    </subcellularLocation>
</comment>
<keyword evidence="10" id="KW-1185">Reference proteome</keyword>
<evidence type="ECO:0000256" key="6">
    <source>
        <dbReference type="SAM" id="MobiDB-lite"/>
    </source>
</evidence>
<reference evidence="9" key="1">
    <citation type="submission" date="2022-10" db="EMBL/GenBank/DDBJ databases">
        <title>Tapping the CABI collections for fungal endophytes: first genome assemblies for Collariella, Neodidymelliopsis, Ascochyta clinopodiicola, Didymella pomorum, Didymosphaeria variabile, Neocosmospora piperis and Neocucurbitaria cava.</title>
        <authorList>
            <person name="Hill R."/>
        </authorList>
    </citation>
    <scope>NUCLEOTIDE SEQUENCE</scope>
    <source>
        <strain evidence="9">IMI 360193</strain>
    </source>
</reference>
<evidence type="ECO:0000256" key="7">
    <source>
        <dbReference type="SAM" id="Phobius"/>
    </source>
</evidence>
<evidence type="ECO:0000256" key="2">
    <source>
        <dbReference type="ARBA" id="ARBA00022448"/>
    </source>
</evidence>
<dbReference type="SUPFAM" id="SSF103473">
    <property type="entry name" value="MFS general substrate transporter"/>
    <property type="match status" value="1"/>
</dbReference>
<feature type="region of interest" description="Disordered" evidence="6">
    <location>
        <begin position="229"/>
        <end position="252"/>
    </location>
</feature>
<dbReference type="PANTHER" id="PTHR23506">
    <property type="entry name" value="GH10249P"/>
    <property type="match status" value="1"/>
</dbReference>
<evidence type="ECO:0000259" key="8">
    <source>
        <dbReference type="PROSITE" id="PS50850"/>
    </source>
</evidence>